<evidence type="ECO:0000313" key="9">
    <source>
        <dbReference type="Proteomes" id="UP000008144"/>
    </source>
</evidence>
<dbReference type="GeneTree" id="ENSGT00390000009349"/>
<dbReference type="GO" id="GO:0000724">
    <property type="term" value="P:double-strand break repair via homologous recombination"/>
    <property type="evidence" value="ECO:0000318"/>
    <property type="project" value="GO_Central"/>
</dbReference>
<evidence type="ECO:0000256" key="6">
    <source>
        <dbReference type="ARBA" id="ARBA00059338"/>
    </source>
</evidence>
<feature type="compositionally biased region" description="Polar residues" evidence="7">
    <location>
        <begin position="1"/>
        <end position="10"/>
    </location>
</feature>
<reference evidence="8" key="2">
    <citation type="journal article" date="2008" name="Genome Biol.">
        <title>Improved genome assembly and evidence-based global gene model set for the chordate Ciona intestinalis: new insight into intron and operon populations.</title>
        <authorList>
            <person name="Satou Y."/>
            <person name="Mineta K."/>
            <person name="Ogasawara M."/>
            <person name="Sasakura Y."/>
            <person name="Shoguchi E."/>
            <person name="Ueno K."/>
            <person name="Yamada L."/>
            <person name="Matsumoto J."/>
            <person name="Wasserscheid J."/>
            <person name="Dewar K."/>
            <person name="Wiley G.B."/>
            <person name="Macmil S.L."/>
            <person name="Roe B.A."/>
            <person name="Zeller R.W."/>
            <person name="Hastings K.E."/>
            <person name="Lemaire P."/>
            <person name="Lindquist E."/>
            <person name="Endo T."/>
            <person name="Hotta K."/>
            <person name="Inaba K."/>
        </authorList>
    </citation>
    <scope>NUCLEOTIDE SEQUENCE [LARGE SCALE GENOMIC DNA]</scope>
    <source>
        <strain evidence="8">wild type</strain>
    </source>
</reference>
<organism evidence="8 9">
    <name type="scientific">Ciona intestinalis</name>
    <name type="common">Transparent sea squirt</name>
    <name type="synonym">Ascidia intestinalis</name>
    <dbReference type="NCBI Taxonomy" id="7719"/>
    <lineage>
        <taxon>Eukaryota</taxon>
        <taxon>Metazoa</taxon>
        <taxon>Chordata</taxon>
        <taxon>Tunicata</taxon>
        <taxon>Ascidiacea</taxon>
        <taxon>Phlebobranchia</taxon>
        <taxon>Cionidae</taxon>
        <taxon>Ciona</taxon>
    </lineage>
</organism>
<dbReference type="FunFam" id="1.20.5.170:FF:000056">
    <property type="entry name" value="DNA repair protein SWI5 homolog"/>
    <property type="match status" value="1"/>
</dbReference>
<dbReference type="Ensembl" id="ENSCINT00000037272.1">
    <property type="protein sequence ID" value="ENSCINP00000030559.1"/>
    <property type="gene ID" value="ENSCING00000019192.1"/>
</dbReference>
<evidence type="ECO:0000256" key="7">
    <source>
        <dbReference type="SAM" id="MobiDB-lite"/>
    </source>
</evidence>
<evidence type="ECO:0000256" key="1">
    <source>
        <dbReference type="ARBA" id="ARBA00008060"/>
    </source>
</evidence>
<evidence type="ECO:0000256" key="3">
    <source>
        <dbReference type="ARBA" id="ARBA00022763"/>
    </source>
</evidence>
<dbReference type="AlphaFoldDB" id="H2XLM7"/>
<dbReference type="Proteomes" id="UP000008144">
    <property type="component" value="Chromosome 9"/>
</dbReference>
<name>H2XLM7_CIOIN</name>
<dbReference type="STRING" id="7719.ENSCINP00000030559"/>
<feature type="compositionally biased region" description="Low complexity" evidence="7">
    <location>
        <begin position="35"/>
        <end position="51"/>
    </location>
</feature>
<keyword evidence="3" id="KW-0227">DNA damage</keyword>
<dbReference type="Gene3D" id="1.20.5.170">
    <property type="match status" value="1"/>
</dbReference>
<evidence type="ECO:0000313" key="8">
    <source>
        <dbReference type="Ensembl" id="ENSCINP00000030559.1"/>
    </source>
</evidence>
<sequence>MSLDTFTSPAPRNRRVSRLSSGNKVRSAFKSPLRSPAASGPPGSSTTCSPLSSLISPIAERRGTFSQKRRRPSLAFNSSLKVKSPKVEVTEQDILELEAKITIQLKEINDLETEEGIKEEDLNIHIDKLHEYNEVKDAAQLVIGRLALQLQTTTRQLYPKFGLNFED</sequence>
<dbReference type="Pfam" id="PF07061">
    <property type="entry name" value="Swi5"/>
    <property type="match status" value="1"/>
</dbReference>
<dbReference type="HOGENOM" id="CLU_1593960_0_0_1"/>
<accession>H2XLM7</accession>
<dbReference type="GO" id="GO:0032798">
    <property type="term" value="C:Swi5-Sfr1 complex"/>
    <property type="evidence" value="ECO:0000318"/>
    <property type="project" value="GO_Central"/>
</dbReference>
<protein>
    <recommendedName>
        <fullName evidence="2">DNA repair protein SWI5 homolog</fullName>
    </recommendedName>
    <alternativeName>
        <fullName evidence="5">Protein SAE3 homolog</fullName>
    </alternativeName>
</protein>
<keyword evidence="4" id="KW-0234">DNA repair</keyword>
<proteinExistence type="inferred from homology"/>
<dbReference type="OMA" id="DEIPCED"/>
<keyword evidence="9" id="KW-1185">Reference proteome</keyword>
<evidence type="ECO:0000256" key="4">
    <source>
        <dbReference type="ARBA" id="ARBA00023204"/>
    </source>
</evidence>
<evidence type="ECO:0000256" key="5">
    <source>
        <dbReference type="ARBA" id="ARBA00030081"/>
    </source>
</evidence>
<dbReference type="EMBL" id="EAAA01002972">
    <property type="status" value="NOT_ANNOTATED_CDS"/>
    <property type="molecule type" value="Genomic_DNA"/>
</dbReference>
<dbReference type="InParanoid" id="H2XLM7"/>
<feature type="region of interest" description="Disordered" evidence="7">
    <location>
        <begin position="1"/>
        <end position="51"/>
    </location>
</feature>
<reference evidence="8" key="3">
    <citation type="submission" date="2025-08" db="UniProtKB">
        <authorList>
            <consortium name="Ensembl"/>
        </authorList>
    </citation>
    <scope>IDENTIFICATION</scope>
</reference>
<reference evidence="8" key="4">
    <citation type="submission" date="2025-09" db="UniProtKB">
        <authorList>
            <consortium name="Ensembl"/>
        </authorList>
    </citation>
    <scope>IDENTIFICATION</scope>
</reference>
<comment type="similarity">
    <text evidence="1">Belongs to the SWI5/SAE3 family.</text>
</comment>
<reference evidence="9" key="1">
    <citation type="journal article" date="2002" name="Science">
        <title>The draft genome of Ciona intestinalis: insights into chordate and vertebrate origins.</title>
        <authorList>
            <person name="Dehal P."/>
            <person name="Satou Y."/>
            <person name="Campbell R.K."/>
            <person name="Chapman J."/>
            <person name="Degnan B."/>
            <person name="De Tomaso A."/>
            <person name="Davidson B."/>
            <person name="Di Gregorio A."/>
            <person name="Gelpke M."/>
            <person name="Goodstein D.M."/>
            <person name="Harafuji N."/>
            <person name="Hastings K.E."/>
            <person name="Ho I."/>
            <person name="Hotta K."/>
            <person name="Huang W."/>
            <person name="Kawashima T."/>
            <person name="Lemaire P."/>
            <person name="Martinez D."/>
            <person name="Meinertzhagen I.A."/>
            <person name="Necula S."/>
            <person name="Nonaka M."/>
            <person name="Putnam N."/>
            <person name="Rash S."/>
            <person name="Saiga H."/>
            <person name="Satake M."/>
            <person name="Terry A."/>
            <person name="Yamada L."/>
            <person name="Wang H.G."/>
            <person name="Awazu S."/>
            <person name="Azumi K."/>
            <person name="Boore J."/>
            <person name="Branno M."/>
            <person name="Chin-Bow S."/>
            <person name="DeSantis R."/>
            <person name="Doyle S."/>
            <person name="Francino P."/>
            <person name="Keys D.N."/>
            <person name="Haga S."/>
            <person name="Hayashi H."/>
            <person name="Hino K."/>
            <person name="Imai K.S."/>
            <person name="Inaba K."/>
            <person name="Kano S."/>
            <person name="Kobayashi K."/>
            <person name="Kobayashi M."/>
            <person name="Lee B.I."/>
            <person name="Makabe K.W."/>
            <person name="Manohar C."/>
            <person name="Matassi G."/>
            <person name="Medina M."/>
            <person name="Mochizuki Y."/>
            <person name="Mount S."/>
            <person name="Morishita T."/>
            <person name="Miura S."/>
            <person name="Nakayama A."/>
            <person name="Nishizaka S."/>
            <person name="Nomoto H."/>
            <person name="Ohta F."/>
            <person name="Oishi K."/>
            <person name="Rigoutsos I."/>
            <person name="Sano M."/>
            <person name="Sasaki A."/>
            <person name="Sasakura Y."/>
            <person name="Shoguchi E."/>
            <person name="Shin-i T."/>
            <person name="Spagnuolo A."/>
            <person name="Stainier D."/>
            <person name="Suzuki M.M."/>
            <person name="Tassy O."/>
            <person name="Takatori N."/>
            <person name="Tokuoka M."/>
            <person name="Yagi K."/>
            <person name="Yoshizaki F."/>
            <person name="Wada S."/>
            <person name="Zhang C."/>
            <person name="Hyatt P.D."/>
            <person name="Larimer F."/>
            <person name="Detter C."/>
            <person name="Doggett N."/>
            <person name="Glavina T."/>
            <person name="Hawkins T."/>
            <person name="Richardson P."/>
            <person name="Lucas S."/>
            <person name="Kohara Y."/>
            <person name="Levine M."/>
            <person name="Satoh N."/>
            <person name="Rokhsar D.S."/>
        </authorList>
    </citation>
    <scope>NUCLEOTIDE SEQUENCE [LARGE SCALE GENOMIC DNA]</scope>
</reference>
<comment type="function">
    <text evidence="6">Component of the SWI5-SFR1 complex, a complex required for double-strand break repair via homologous recombination.</text>
</comment>
<accession>A0A1W5BEZ0</accession>
<dbReference type="PANTHER" id="PTHR28529">
    <property type="entry name" value="DNA REPAIR PROTEIN SWI5 HOMOLOG"/>
    <property type="match status" value="1"/>
</dbReference>
<dbReference type="PANTHER" id="PTHR28529:SF2">
    <property type="entry name" value="DNA REPAIR PROTEIN SWI5 HOMOLOG"/>
    <property type="match status" value="1"/>
</dbReference>
<dbReference type="InterPro" id="IPR010760">
    <property type="entry name" value="DNA-repair_Swi5"/>
</dbReference>
<evidence type="ECO:0000256" key="2">
    <source>
        <dbReference type="ARBA" id="ARBA00019825"/>
    </source>
</evidence>